<reference evidence="1" key="1">
    <citation type="submission" date="2022-01" db="EMBL/GenBank/DDBJ databases">
        <title>Comparative genomics reveals a dynamic genome evolution in the ectomycorrhizal milk-cap (Lactarius) mushrooms.</title>
        <authorList>
            <consortium name="DOE Joint Genome Institute"/>
            <person name="Lebreton A."/>
            <person name="Tang N."/>
            <person name="Kuo A."/>
            <person name="LaButti K."/>
            <person name="Drula E."/>
            <person name="Barry K."/>
            <person name="Clum A."/>
            <person name="Lipzen A."/>
            <person name="Mousain D."/>
            <person name="Ng V."/>
            <person name="Wang R."/>
            <person name="Wang X."/>
            <person name="Dai Y."/>
            <person name="Henrissat B."/>
            <person name="Grigoriev I.V."/>
            <person name="Guerin-Laguette A."/>
            <person name="Yu F."/>
            <person name="Martin F.M."/>
        </authorList>
    </citation>
    <scope>NUCLEOTIDE SEQUENCE</scope>
    <source>
        <strain evidence="1">QP</strain>
    </source>
</reference>
<protein>
    <submittedName>
        <fullName evidence="1">Uncharacterized protein</fullName>
    </submittedName>
</protein>
<comment type="caution">
    <text evidence="1">The sequence shown here is derived from an EMBL/GenBank/DDBJ whole genome shotgun (WGS) entry which is preliminary data.</text>
</comment>
<feature type="non-terminal residue" evidence="1">
    <location>
        <position position="1"/>
    </location>
</feature>
<gene>
    <name evidence="1" type="ORF">EDB92DRAFT_2023948</name>
</gene>
<dbReference type="AlphaFoldDB" id="A0AAD4LCI9"/>
<keyword evidence="2" id="KW-1185">Reference proteome</keyword>
<evidence type="ECO:0000313" key="2">
    <source>
        <dbReference type="Proteomes" id="UP001201163"/>
    </source>
</evidence>
<accession>A0AAD4LCI9</accession>
<sequence>RTKCTQPRVTKVETQRLFVSPPAFLPSNHQVHSFTCCFSRTEPWLLNSRSPISTLALLPFRPPSHSSLGLILSASLAFTTSPKRDSHAISCRVRKMTSTSALYITLRQPILDAKVGRNTVEVLFEIMSALFHRSDKFNQPHDVKYSIDYLRYLRNLRRSSCDSFKVSRTDVTTMIIWGLAAQVKSGTGNGTRNIEEMVTFCRELLASDLSSDALETAFVSLNRVVNTEFHRGLSVGPLNEVVECIRDALKVLPLSSHDVWFALGDVLTTRFLETHSIGDYEEATAILERIVGPDHPGECPDSIRTRVQVRLVTLAYARSEFFENPEYSELALARLRASQNSSAFDEELRIQNTDILATQAEQRFRHYGLAENLEEANSYISQVVDLSSSRRLRKSGEFFIESAAVRGANPTTAIQQKILHLEELLSNTPPGTLDHKRRLTELADWYQTKFSRTNDVSDIDESIKSNPLASLRNTLVLAFNHTQKIGYLDESINLGYNILKLKSAQQIHFHTIRNLVSALMTRSQLLVRRDNLNEAIRLLPLAINNQYARAPDRFGLSCSWALLCNGIVAKVVVFSPTLQIQHARLVAMGEDRHTMPLDYASYQIDLGRFEEVVETLEQGRALLWSEMRSLRTPIANFARDHSASPLEKRFAEINQELENLTMSISPSGKLETKDGVDQGSDGMDPFGRLVVAHRKLVEERDALILQIQGCPGSERLLRTVSFTTLRSAASRGPVILINHSKWHSDILIIDHNSLPCAIPTPDDFYDRTNKLRDSLIEARKKGLDSAKYQHALLVVLRDLYEFVG</sequence>
<proteinExistence type="predicted"/>
<organism evidence="1 2">
    <name type="scientific">Lactarius akahatsu</name>
    <dbReference type="NCBI Taxonomy" id="416441"/>
    <lineage>
        <taxon>Eukaryota</taxon>
        <taxon>Fungi</taxon>
        <taxon>Dikarya</taxon>
        <taxon>Basidiomycota</taxon>
        <taxon>Agaricomycotina</taxon>
        <taxon>Agaricomycetes</taxon>
        <taxon>Russulales</taxon>
        <taxon>Russulaceae</taxon>
        <taxon>Lactarius</taxon>
    </lineage>
</organism>
<dbReference type="EMBL" id="JAKELL010000058">
    <property type="protein sequence ID" value="KAH8986009.1"/>
    <property type="molecule type" value="Genomic_DNA"/>
</dbReference>
<evidence type="ECO:0000313" key="1">
    <source>
        <dbReference type="EMBL" id="KAH8986009.1"/>
    </source>
</evidence>
<dbReference type="Proteomes" id="UP001201163">
    <property type="component" value="Unassembled WGS sequence"/>
</dbReference>
<name>A0AAD4LCI9_9AGAM</name>